<dbReference type="PANTHER" id="PTHR37029:SF1">
    <property type="entry name" value="SSR1768 PROTEIN"/>
    <property type="match status" value="1"/>
</dbReference>
<protein>
    <submittedName>
        <fullName evidence="1">Uncharacterized protein YuzE</fullName>
    </submittedName>
</protein>
<sequence>MKVKYDREVDILYIRLTDNVIDESDETHAGTIIDYDADGAVVGIEVLNASRRILSQLN</sequence>
<gene>
    <name evidence="1" type="ORF">CLV58_13821</name>
</gene>
<dbReference type="OrthoDB" id="9799670at2"/>
<evidence type="ECO:0000313" key="1">
    <source>
        <dbReference type="EMBL" id="PRY24813.1"/>
    </source>
</evidence>
<name>A0A2T0RUT0_9BACT</name>
<proteinExistence type="predicted"/>
<dbReference type="Proteomes" id="UP000238375">
    <property type="component" value="Unassembled WGS sequence"/>
</dbReference>
<accession>A0A2T0RUT0</accession>
<dbReference type="InterPro" id="IPR019270">
    <property type="entry name" value="DUF2283"/>
</dbReference>
<dbReference type="Pfam" id="PF10049">
    <property type="entry name" value="DUF2283"/>
    <property type="match status" value="1"/>
</dbReference>
<reference evidence="1 2" key="1">
    <citation type="submission" date="2018-03" db="EMBL/GenBank/DDBJ databases">
        <title>Genomic Encyclopedia of Archaeal and Bacterial Type Strains, Phase II (KMG-II): from individual species to whole genera.</title>
        <authorList>
            <person name="Goeker M."/>
        </authorList>
    </citation>
    <scope>NUCLEOTIDE SEQUENCE [LARGE SCALE GENOMIC DNA]</scope>
    <source>
        <strain evidence="1 2">DSM 28354</strain>
    </source>
</reference>
<organism evidence="1 2">
    <name type="scientific">Spirosoma oryzae</name>
    <dbReference type="NCBI Taxonomy" id="1469603"/>
    <lineage>
        <taxon>Bacteria</taxon>
        <taxon>Pseudomonadati</taxon>
        <taxon>Bacteroidota</taxon>
        <taxon>Cytophagia</taxon>
        <taxon>Cytophagales</taxon>
        <taxon>Cytophagaceae</taxon>
        <taxon>Spirosoma</taxon>
    </lineage>
</organism>
<comment type="caution">
    <text evidence="1">The sequence shown here is derived from an EMBL/GenBank/DDBJ whole genome shotgun (WGS) entry which is preliminary data.</text>
</comment>
<evidence type="ECO:0000313" key="2">
    <source>
        <dbReference type="Proteomes" id="UP000238375"/>
    </source>
</evidence>
<dbReference type="EMBL" id="PVTE01000038">
    <property type="protein sequence ID" value="PRY24813.1"/>
    <property type="molecule type" value="Genomic_DNA"/>
</dbReference>
<dbReference type="PANTHER" id="PTHR37029">
    <property type="entry name" value="SSR1768 PROTEIN"/>
    <property type="match status" value="1"/>
</dbReference>
<dbReference type="AlphaFoldDB" id="A0A2T0RUT0"/>
<keyword evidence="2" id="KW-1185">Reference proteome</keyword>
<dbReference type="RefSeq" id="WP_106140716.1">
    <property type="nucleotide sequence ID" value="NZ_PVTE01000038.1"/>
</dbReference>